<name>A0A166JPY8_9AGAM</name>
<feature type="transmembrane region" description="Helical" evidence="2">
    <location>
        <begin position="485"/>
        <end position="505"/>
    </location>
</feature>
<keyword evidence="2" id="KW-0812">Transmembrane</keyword>
<evidence type="ECO:0000313" key="4">
    <source>
        <dbReference type="Proteomes" id="UP000076532"/>
    </source>
</evidence>
<feature type="transmembrane region" description="Helical" evidence="2">
    <location>
        <begin position="389"/>
        <end position="413"/>
    </location>
</feature>
<feature type="region of interest" description="Disordered" evidence="1">
    <location>
        <begin position="17"/>
        <end position="38"/>
    </location>
</feature>
<organism evidence="3 4">
    <name type="scientific">Athelia psychrophila</name>
    <dbReference type="NCBI Taxonomy" id="1759441"/>
    <lineage>
        <taxon>Eukaryota</taxon>
        <taxon>Fungi</taxon>
        <taxon>Dikarya</taxon>
        <taxon>Basidiomycota</taxon>
        <taxon>Agaricomycotina</taxon>
        <taxon>Agaricomycetes</taxon>
        <taxon>Agaricomycetidae</taxon>
        <taxon>Atheliales</taxon>
        <taxon>Atheliaceae</taxon>
        <taxon>Athelia</taxon>
    </lineage>
</organism>
<evidence type="ECO:0000256" key="1">
    <source>
        <dbReference type="SAM" id="MobiDB-lite"/>
    </source>
</evidence>
<proteinExistence type="predicted"/>
<feature type="compositionally biased region" description="Polar residues" evidence="1">
    <location>
        <begin position="19"/>
        <end position="31"/>
    </location>
</feature>
<keyword evidence="2" id="KW-0472">Membrane</keyword>
<dbReference type="AlphaFoldDB" id="A0A166JPY8"/>
<keyword evidence="2" id="KW-1133">Transmembrane helix</keyword>
<dbReference type="OrthoDB" id="2688021at2759"/>
<dbReference type="EMBL" id="KV417550">
    <property type="protein sequence ID" value="KZP21091.1"/>
    <property type="molecule type" value="Genomic_DNA"/>
</dbReference>
<accession>A0A166JPY8</accession>
<protein>
    <submittedName>
        <fullName evidence="3">Uncharacterized protein</fullName>
    </submittedName>
</protein>
<reference evidence="3 4" key="1">
    <citation type="journal article" date="2016" name="Mol. Biol. Evol.">
        <title>Comparative Genomics of Early-Diverging Mushroom-Forming Fungi Provides Insights into the Origins of Lignocellulose Decay Capabilities.</title>
        <authorList>
            <person name="Nagy L.G."/>
            <person name="Riley R."/>
            <person name="Tritt A."/>
            <person name="Adam C."/>
            <person name="Daum C."/>
            <person name="Floudas D."/>
            <person name="Sun H."/>
            <person name="Yadav J.S."/>
            <person name="Pangilinan J."/>
            <person name="Larsson K.H."/>
            <person name="Matsuura K."/>
            <person name="Barry K."/>
            <person name="Labutti K."/>
            <person name="Kuo R."/>
            <person name="Ohm R.A."/>
            <person name="Bhattacharya S.S."/>
            <person name="Shirouzu T."/>
            <person name="Yoshinaga Y."/>
            <person name="Martin F.M."/>
            <person name="Grigoriev I.V."/>
            <person name="Hibbett D.S."/>
        </authorList>
    </citation>
    <scope>NUCLEOTIDE SEQUENCE [LARGE SCALE GENOMIC DNA]</scope>
    <source>
        <strain evidence="3 4">CBS 109695</strain>
    </source>
</reference>
<dbReference type="STRING" id="436010.A0A166JPY8"/>
<dbReference type="Proteomes" id="UP000076532">
    <property type="component" value="Unassembled WGS sequence"/>
</dbReference>
<keyword evidence="4" id="KW-1185">Reference proteome</keyword>
<feature type="transmembrane region" description="Helical" evidence="2">
    <location>
        <begin position="192"/>
        <end position="216"/>
    </location>
</feature>
<gene>
    <name evidence="3" type="ORF">FIBSPDRAFT_931911</name>
</gene>
<evidence type="ECO:0000313" key="3">
    <source>
        <dbReference type="EMBL" id="KZP21091.1"/>
    </source>
</evidence>
<sequence>MSFIFIQFRQLLRPKQSHNHSLNIHSNTPNSHAKAPHPRNPNAYHSESFLHMDDAGSSYRSEMQGIFAIFGVIAAFLFGVSCIVIGVSISHHIGLINDVILPAGYWRDGTWPTLHAPYKGVIAFLPGTILPLEALSLLLNFGVTVFTESIGFVHSVALKSTLASEAQLAFNTSPRLFSLMHVSRWGHPNGPLFNAVMGALLTLSYAASSLSIIPTLSIPSNDGLASTYYSACAFGVPVTVLGTSILLQAAIATYSVSGIKILTWSSSPFDTTTALLRNGLITRRTGRSMHTVVDTDDALPPTRRQQPTAWQSHPVVWKVVIGLWLLCFACIVWGGWVYAVWLISPSDGTTDYATALGPWTLFPTNGTTGYAYSYGVDPVRGIGTAWPTIFGLFIAFQGALTFCLHCAELNVNIIRDEWQWRRATTTSGMEMSRNPLISVLGSWPNVLLLVAKPTLHWLFGLAMNARAKADPLDSILLTINIVNQIWNLAIALIVVTIGMSFLAFYRPRGLQPVTFGHIQTLADVIDVWAPRIWWGYKVTNESIGHAGTSDWPLPPMDFGPTGIV</sequence>
<feature type="transmembrane region" description="Helical" evidence="2">
    <location>
        <begin position="228"/>
        <end position="251"/>
    </location>
</feature>
<feature type="transmembrane region" description="Helical" evidence="2">
    <location>
        <begin position="434"/>
        <end position="451"/>
    </location>
</feature>
<feature type="transmembrane region" description="Helical" evidence="2">
    <location>
        <begin position="66"/>
        <end position="87"/>
    </location>
</feature>
<evidence type="ECO:0000256" key="2">
    <source>
        <dbReference type="SAM" id="Phobius"/>
    </source>
</evidence>
<feature type="transmembrane region" description="Helical" evidence="2">
    <location>
        <begin position="315"/>
        <end position="341"/>
    </location>
</feature>